<evidence type="ECO:0000313" key="10">
    <source>
        <dbReference type="Proteomes" id="UP000887458"/>
    </source>
</evidence>
<evidence type="ECO:0000256" key="4">
    <source>
        <dbReference type="ARBA" id="ARBA00022833"/>
    </source>
</evidence>
<feature type="chain" id="PRO_5045907808" description="Enoyl reductase (ER) domain-containing protein" evidence="7">
    <location>
        <begin position="26"/>
        <end position="1005"/>
    </location>
</feature>
<dbReference type="EMBL" id="NJHN03000109">
    <property type="protein sequence ID" value="KAH9414449.1"/>
    <property type="molecule type" value="Genomic_DNA"/>
</dbReference>
<keyword evidence="3" id="KW-0479">Metal-binding</keyword>
<keyword evidence="7" id="KW-0732">Signal</keyword>
<dbReference type="InterPro" id="IPR013154">
    <property type="entry name" value="ADH-like_N"/>
</dbReference>
<comment type="similarity">
    <text evidence="2">Belongs to the zinc-containing alcohol dehydrogenase family.</text>
</comment>
<reference evidence="9 10" key="2">
    <citation type="journal article" date="2022" name="Mol. Biol. Evol.">
        <title>Comparative Genomics Reveals Insights into the Divergent Evolution of Astigmatic Mites and Household Pest Adaptations.</title>
        <authorList>
            <person name="Xiong Q."/>
            <person name="Wan A.T."/>
            <person name="Liu X."/>
            <person name="Fung C.S."/>
            <person name="Xiao X."/>
            <person name="Malainual N."/>
            <person name="Hou J."/>
            <person name="Wang L."/>
            <person name="Wang M."/>
            <person name="Yang K.Y."/>
            <person name="Cui Y."/>
            <person name="Leung E.L."/>
            <person name="Nong W."/>
            <person name="Shin S.K."/>
            <person name="Au S.W."/>
            <person name="Jeong K.Y."/>
            <person name="Chew F.T."/>
            <person name="Hui J.H."/>
            <person name="Leung T.F."/>
            <person name="Tungtrongchitr A."/>
            <person name="Zhong N."/>
            <person name="Liu Z."/>
            <person name="Tsui S.K."/>
        </authorList>
    </citation>
    <scope>NUCLEOTIDE SEQUENCE [LARGE SCALE GENOMIC DNA]</scope>
    <source>
        <strain evidence="9">Derp</strain>
    </source>
</reference>
<evidence type="ECO:0000256" key="3">
    <source>
        <dbReference type="ARBA" id="ARBA00022723"/>
    </source>
</evidence>
<dbReference type="CDD" id="cd05285">
    <property type="entry name" value="sorbitol_DH"/>
    <property type="match status" value="1"/>
</dbReference>
<name>A0ABQ8IVV1_DERPT</name>
<dbReference type="Gene3D" id="3.90.180.10">
    <property type="entry name" value="Medium-chain alcohol dehydrogenases, catalytic domain"/>
    <property type="match status" value="1"/>
</dbReference>
<dbReference type="Pfam" id="PF00107">
    <property type="entry name" value="ADH_zinc_N"/>
    <property type="match status" value="1"/>
</dbReference>
<keyword evidence="10" id="KW-1185">Reference proteome</keyword>
<protein>
    <recommendedName>
        <fullName evidence="8">Enoyl reductase (ER) domain-containing protein</fullName>
    </recommendedName>
</protein>
<dbReference type="InterPro" id="IPR020843">
    <property type="entry name" value="ER"/>
</dbReference>
<dbReference type="PANTHER" id="PTHR43161:SF9">
    <property type="entry name" value="SORBITOL DEHYDROGENASE"/>
    <property type="match status" value="1"/>
</dbReference>
<feature type="compositionally biased region" description="Basic residues" evidence="6">
    <location>
        <begin position="94"/>
        <end position="103"/>
    </location>
</feature>
<organism evidence="9 10">
    <name type="scientific">Dermatophagoides pteronyssinus</name>
    <name type="common">European house dust mite</name>
    <dbReference type="NCBI Taxonomy" id="6956"/>
    <lineage>
        <taxon>Eukaryota</taxon>
        <taxon>Metazoa</taxon>
        <taxon>Ecdysozoa</taxon>
        <taxon>Arthropoda</taxon>
        <taxon>Chelicerata</taxon>
        <taxon>Arachnida</taxon>
        <taxon>Acari</taxon>
        <taxon>Acariformes</taxon>
        <taxon>Sarcoptiformes</taxon>
        <taxon>Astigmata</taxon>
        <taxon>Psoroptidia</taxon>
        <taxon>Analgoidea</taxon>
        <taxon>Pyroglyphidae</taxon>
        <taxon>Dermatophagoidinae</taxon>
        <taxon>Dermatophagoides</taxon>
    </lineage>
</organism>
<dbReference type="SUPFAM" id="SSF50129">
    <property type="entry name" value="GroES-like"/>
    <property type="match status" value="1"/>
</dbReference>
<dbReference type="InterPro" id="IPR018119">
    <property type="entry name" value="Strictosidine_synth_cons-reg"/>
</dbReference>
<dbReference type="InterPro" id="IPR036291">
    <property type="entry name" value="NAD(P)-bd_dom_sf"/>
</dbReference>
<accession>A0ABQ8IVV1</accession>
<dbReference type="Gene3D" id="3.40.50.720">
    <property type="entry name" value="NAD(P)-binding Rossmann-like Domain"/>
    <property type="match status" value="1"/>
</dbReference>
<dbReference type="InterPro" id="IPR011032">
    <property type="entry name" value="GroES-like_sf"/>
</dbReference>
<feature type="domain" description="Enoyl reductase (ER)" evidence="8">
    <location>
        <begin position="661"/>
        <end position="1001"/>
    </location>
</feature>
<comment type="caution">
    <text evidence="9">The sequence shown here is derived from an EMBL/GenBank/DDBJ whole genome shotgun (WGS) entry which is preliminary data.</text>
</comment>
<evidence type="ECO:0000256" key="7">
    <source>
        <dbReference type="SAM" id="SignalP"/>
    </source>
</evidence>
<feature type="region of interest" description="Disordered" evidence="6">
    <location>
        <begin position="89"/>
        <end position="109"/>
    </location>
</feature>
<keyword evidence="5" id="KW-0560">Oxidoreductase</keyword>
<proteinExistence type="inferred from homology"/>
<dbReference type="Pfam" id="PF03088">
    <property type="entry name" value="Str_synth"/>
    <property type="match status" value="1"/>
</dbReference>
<evidence type="ECO:0000256" key="2">
    <source>
        <dbReference type="ARBA" id="ARBA00008072"/>
    </source>
</evidence>
<dbReference type="SMART" id="SM00829">
    <property type="entry name" value="PKS_ER"/>
    <property type="match status" value="1"/>
</dbReference>
<dbReference type="PANTHER" id="PTHR43161">
    <property type="entry name" value="SORBITOL DEHYDROGENASE"/>
    <property type="match status" value="1"/>
</dbReference>
<dbReference type="Proteomes" id="UP000887458">
    <property type="component" value="Unassembled WGS sequence"/>
</dbReference>
<feature type="signal peptide" evidence="7">
    <location>
        <begin position="1"/>
        <end position="25"/>
    </location>
</feature>
<evidence type="ECO:0000259" key="8">
    <source>
        <dbReference type="SMART" id="SM00829"/>
    </source>
</evidence>
<dbReference type="Pfam" id="PF08240">
    <property type="entry name" value="ADH_N"/>
    <property type="match status" value="1"/>
</dbReference>
<comment type="cofactor">
    <cofactor evidence="1">
        <name>Zn(2+)</name>
        <dbReference type="ChEBI" id="CHEBI:29105"/>
    </cofactor>
</comment>
<dbReference type="InterPro" id="IPR013149">
    <property type="entry name" value="ADH-like_C"/>
</dbReference>
<dbReference type="Gene3D" id="2.120.10.30">
    <property type="entry name" value="TolB, C-terminal domain"/>
    <property type="match status" value="1"/>
</dbReference>
<dbReference type="InterPro" id="IPR011042">
    <property type="entry name" value="6-blade_b-propeller_TolB-like"/>
</dbReference>
<keyword evidence="4" id="KW-0862">Zinc</keyword>
<evidence type="ECO:0000256" key="6">
    <source>
        <dbReference type="SAM" id="MobiDB-lite"/>
    </source>
</evidence>
<sequence>MNYLSRIVIAIIAMALMLMMRNGQCSGNVGRSHVQRPFSAAGAASNIGPISPLVFQKYNLTPASSIVGTSVAPTEQLFNYVPAPISIAASNSHPHPHHHHHSSKSSLLTSDSSSALPIMTALKSLSHQARTVASSPAALMAAAQAAVPISLNAALSGASSNIPVTYKFDLPDSFSGALEPNNLLAGATRLFEGQIVGPTSLAIHKDFIYAGTAGGAVWRGNLRTGNATRIAKINNEMCEKKSWDSSLCGRPLGVRVDSNGVLYFVDAYLGLHSIHFDSDDRVQLTPLLSVEQIGGKYMGHLVLDEGAGSNGGHMVYVTIASAKRDLTQWTAMVIEPDTTGFVAQYDTGSGQYSIIWDKLWYPTSIEITDDRTALLVAEFSSRKVLKYYIKGPKKGTSEIWVENLPGESDHLIRSADKTKETYWMPIVNARNQSKPNLLDFMSDKPYLRKELLDIYAKMGNRIEQLGQEYQNEQLERLGFQMKTSLQFYQQNIGNNYGLILELDANGNILGSLHSVAGVNSFISEALEGESDSPNERVLYIGSFGYPYILKLVIRKPAIDIASRLAVVAAAAQQTPTIVSLNDPAALRMIQRSGYSAAISNDTATNIGMISPLLLHQSLNSTAAANQWSSVRHLLKTMSKIAVVKLDAGIFSKKNLAVVLHGKNDLRLEEWPLPEKLNPYEVLLKSHSTGICGTDLHLWRSAQVASFQLSRPFCLGHEPSAVVMECGPQVTNLKPGDRVAVEPAIPCLKCEFCRSGRYNLCPISNRQSHGLPNSDGSLRRYYTHRADFCFKLPDCISLEEGALVEALAVVIHACRRVQVQVGDSVLVCGAGPVGVMAMLAAKAFGCHKVCITDVKPSRLEMAKKMGADHGYCVDTTKAMTDKQLASEIIELLGQPADICIECSGFESSQSMAIYATRPGGRIAIVGLGAPANRVPLSTATMKEIDLIGICRIKDDYPLAIRLIETGRINVKPLITHRFQIDKALDAFKLLQSGTESVMKVLIQYED</sequence>
<dbReference type="SUPFAM" id="SSF63829">
    <property type="entry name" value="Calcium-dependent phosphotriesterase"/>
    <property type="match status" value="1"/>
</dbReference>
<evidence type="ECO:0000313" key="9">
    <source>
        <dbReference type="EMBL" id="KAH9414449.1"/>
    </source>
</evidence>
<dbReference type="InterPro" id="IPR045306">
    <property type="entry name" value="SDH-like"/>
</dbReference>
<evidence type="ECO:0000256" key="1">
    <source>
        <dbReference type="ARBA" id="ARBA00001947"/>
    </source>
</evidence>
<dbReference type="SUPFAM" id="SSF51735">
    <property type="entry name" value="NAD(P)-binding Rossmann-fold domains"/>
    <property type="match status" value="1"/>
</dbReference>
<evidence type="ECO:0000256" key="5">
    <source>
        <dbReference type="ARBA" id="ARBA00023002"/>
    </source>
</evidence>
<reference evidence="9 10" key="1">
    <citation type="journal article" date="2018" name="J. Allergy Clin. Immunol.">
        <title>High-quality assembly of Dermatophagoides pteronyssinus genome and transcriptome reveals a wide range of novel allergens.</title>
        <authorList>
            <person name="Liu X.Y."/>
            <person name="Yang K.Y."/>
            <person name="Wang M.Q."/>
            <person name="Kwok J.S."/>
            <person name="Zeng X."/>
            <person name="Yang Z."/>
            <person name="Xiao X.J."/>
            <person name="Lau C.P."/>
            <person name="Li Y."/>
            <person name="Huang Z.M."/>
            <person name="Ba J.G."/>
            <person name="Yim A.K."/>
            <person name="Ouyang C.Y."/>
            <person name="Ngai S.M."/>
            <person name="Chan T.F."/>
            <person name="Leung E.L."/>
            <person name="Liu L."/>
            <person name="Liu Z.G."/>
            <person name="Tsui S.K."/>
        </authorList>
    </citation>
    <scope>NUCLEOTIDE SEQUENCE [LARGE SCALE GENOMIC DNA]</scope>
    <source>
        <strain evidence="9">Derp</strain>
    </source>
</reference>
<dbReference type="Pfam" id="PF20067">
    <property type="entry name" value="SSL_N"/>
    <property type="match status" value="1"/>
</dbReference>
<gene>
    <name evidence="9" type="ORF">DERP_015258</name>
</gene>